<evidence type="ECO:0000313" key="2">
    <source>
        <dbReference type="Proteomes" id="UP000224902"/>
    </source>
</evidence>
<organism evidence="1 2">
    <name type="scientific">Rhodococcus phage Weasels2</name>
    <dbReference type="NCBI Taxonomy" id="1897437"/>
    <lineage>
        <taxon>Viruses</taxon>
        <taxon>Duplodnaviria</taxon>
        <taxon>Heunggongvirae</taxon>
        <taxon>Uroviricota</taxon>
        <taxon>Caudoviricetes</taxon>
        <taxon>Weaselvirus</taxon>
        <taxon>Weaselvirus weasel</taxon>
    </lineage>
</organism>
<proteinExistence type="predicted"/>
<dbReference type="Proteomes" id="UP000224902">
    <property type="component" value="Segment"/>
</dbReference>
<reference evidence="2" key="1">
    <citation type="submission" date="2016-08" db="EMBL/GenBank/DDBJ databases">
        <authorList>
            <person name="Seilhamer J.J."/>
        </authorList>
    </citation>
    <scope>NUCLEOTIDE SEQUENCE [LARGE SCALE GENOMIC DNA]</scope>
</reference>
<evidence type="ECO:0000313" key="1">
    <source>
        <dbReference type="EMBL" id="AOZ63684.1"/>
    </source>
</evidence>
<accession>A0A1I9SA78</accession>
<name>A0A1I9SA78_9CAUD</name>
<keyword evidence="2" id="KW-1185">Reference proteome</keyword>
<gene>
    <name evidence="1" type="ORF">SEA_WEASELS2_95</name>
</gene>
<dbReference type="EMBL" id="KX774321">
    <property type="protein sequence ID" value="AOZ63684.1"/>
    <property type="molecule type" value="Genomic_DNA"/>
</dbReference>
<protein>
    <submittedName>
        <fullName evidence="1">Uncharacterized protein</fullName>
    </submittedName>
</protein>
<sequence>MGDFNSVSFEVSIEEDLAPNQKKSEKLDELWEQTKLYMKKKFLEEGLA</sequence>